<dbReference type="RefSeq" id="WP_068361167.1">
    <property type="nucleotide sequence ID" value="NZ_FOJN01000001.1"/>
</dbReference>
<dbReference type="Gene3D" id="3.90.320.10">
    <property type="match status" value="1"/>
</dbReference>
<keyword evidence="2" id="KW-0378">Hydrolase</keyword>
<dbReference type="InterPro" id="IPR011335">
    <property type="entry name" value="Restrct_endonuc-II-like"/>
</dbReference>
<protein>
    <submittedName>
        <fullName evidence="2">Putative phage-type endonuclease</fullName>
    </submittedName>
</protein>
<keyword evidence="2" id="KW-0540">Nuclease</keyword>
<dbReference type="PANTHER" id="PTHR46609">
    <property type="entry name" value="EXONUCLEASE, PHAGE-TYPE/RECB, C-TERMINAL DOMAIN-CONTAINING PROTEIN"/>
    <property type="match status" value="1"/>
</dbReference>
<dbReference type="InterPro" id="IPR019080">
    <property type="entry name" value="YqaJ_viral_recombinase"/>
</dbReference>
<keyword evidence="2" id="KW-0255">Endonuclease</keyword>
<gene>
    <name evidence="2" type="ORF">SAMN05444374_10177</name>
</gene>
<dbReference type="Proteomes" id="UP000182054">
    <property type="component" value="Unassembled WGS sequence"/>
</dbReference>
<dbReference type="NCBIfam" id="TIGR03033">
    <property type="entry name" value="phage_rel_nuc"/>
    <property type="match status" value="1"/>
</dbReference>
<accession>A0A1I0SF83</accession>
<evidence type="ECO:0000259" key="1">
    <source>
        <dbReference type="Pfam" id="PF09588"/>
    </source>
</evidence>
<dbReference type="GeneID" id="85484148"/>
<dbReference type="EMBL" id="FOJN01000001">
    <property type="protein sequence ID" value="SFA38149.1"/>
    <property type="molecule type" value="Genomic_DNA"/>
</dbReference>
<name>A0A1I0SF83_9NOCA</name>
<dbReference type="InterPro" id="IPR051703">
    <property type="entry name" value="NF-kappa-B_Signaling_Reg"/>
</dbReference>
<organism evidence="2 3">
    <name type="scientific">Rhodococcoides kroppenstedtii</name>
    <dbReference type="NCBI Taxonomy" id="293050"/>
    <lineage>
        <taxon>Bacteria</taxon>
        <taxon>Bacillati</taxon>
        <taxon>Actinomycetota</taxon>
        <taxon>Actinomycetes</taxon>
        <taxon>Mycobacteriales</taxon>
        <taxon>Nocardiaceae</taxon>
        <taxon>Rhodococcoides</taxon>
    </lineage>
</organism>
<proteinExistence type="predicted"/>
<feature type="domain" description="YqaJ viral recombinase" evidence="1">
    <location>
        <begin position="23"/>
        <end position="147"/>
    </location>
</feature>
<dbReference type="PANTHER" id="PTHR46609:SF6">
    <property type="entry name" value="EXONUCLEASE, PHAGE-TYPE_RECB, C-TERMINAL DOMAIN-CONTAINING PROTEIN-RELATED"/>
    <property type="match status" value="1"/>
</dbReference>
<evidence type="ECO:0000313" key="3">
    <source>
        <dbReference type="Proteomes" id="UP000182054"/>
    </source>
</evidence>
<dbReference type="OrthoDB" id="3197230at2"/>
<dbReference type="GO" id="GO:0004519">
    <property type="term" value="F:endonuclease activity"/>
    <property type="evidence" value="ECO:0007669"/>
    <property type="project" value="UniProtKB-KW"/>
</dbReference>
<evidence type="ECO:0000313" key="2">
    <source>
        <dbReference type="EMBL" id="SFA38149.1"/>
    </source>
</evidence>
<dbReference type="Pfam" id="PF09588">
    <property type="entry name" value="YqaJ"/>
    <property type="match status" value="1"/>
</dbReference>
<reference evidence="2 3" key="1">
    <citation type="submission" date="2016-10" db="EMBL/GenBank/DDBJ databases">
        <authorList>
            <person name="de Groot N.N."/>
        </authorList>
    </citation>
    <scope>NUCLEOTIDE SEQUENCE [LARGE SCALE GENOMIC DNA]</scope>
    <source>
        <strain evidence="2 3">DSM 44908</strain>
    </source>
</reference>
<dbReference type="SUPFAM" id="SSF52980">
    <property type="entry name" value="Restriction endonuclease-like"/>
    <property type="match status" value="1"/>
</dbReference>
<sequence length="190" mass="20963">MTLTGTLLTTPLEPGSPEWLATYSASQVAAICGLSKWDTPRSIYDAKKGITPPNVQTDAMGRGHEFEPMIREWVATQNPTWGVLDAGCFTHHEKPTHTATPDAIIVTETGVWELLEIKTAEDLHTWGDTPPIYYLVQVMWQMYVTGAPRCHIAACGPFELFNRRPRIFTIERKPSAGAGACRVSPVRSGP</sequence>
<dbReference type="AlphaFoldDB" id="A0A1I0SF83"/>
<dbReference type="InterPro" id="IPR011604">
    <property type="entry name" value="PDDEXK-like_dom_sf"/>
</dbReference>
<dbReference type="InterPro" id="IPR017482">
    <property type="entry name" value="Lambda-type_endonuclease"/>
</dbReference>